<comment type="cofactor">
    <cofactor evidence="1">
        <name>Ca(2+)</name>
        <dbReference type="ChEBI" id="CHEBI:29108"/>
    </cofactor>
</comment>
<dbReference type="OrthoDB" id="6244278at2"/>
<keyword evidence="6" id="KW-1185">Reference proteome</keyword>
<dbReference type="InterPro" id="IPR013783">
    <property type="entry name" value="Ig-like_fold"/>
</dbReference>
<proteinExistence type="predicted"/>
<evidence type="ECO:0000256" key="2">
    <source>
        <dbReference type="SAM" id="MobiDB-lite"/>
    </source>
</evidence>
<evidence type="ECO:0000256" key="1">
    <source>
        <dbReference type="ARBA" id="ARBA00001913"/>
    </source>
</evidence>
<dbReference type="Pfam" id="PF04151">
    <property type="entry name" value="PPC"/>
    <property type="match status" value="1"/>
</dbReference>
<dbReference type="Gene3D" id="2.60.120.380">
    <property type="match status" value="1"/>
</dbReference>
<comment type="caution">
    <text evidence="5">The sequence shown here is derived from an EMBL/GenBank/DDBJ whole genome shotgun (WGS) entry which is preliminary data.</text>
</comment>
<evidence type="ECO:0000256" key="3">
    <source>
        <dbReference type="SAM" id="SignalP"/>
    </source>
</evidence>
<feature type="signal peptide" evidence="3">
    <location>
        <begin position="1"/>
        <end position="27"/>
    </location>
</feature>
<dbReference type="Gene3D" id="2.60.40.10">
    <property type="entry name" value="Immunoglobulins"/>
    <property type="match status" value="1"/>
</dbReference>
<dbReference type="SMART" id="SM00089">
    <property type="entry name" value="PKD"/>
    <property type="match status" value="1"/>
</dbReference>
<dbReference type="Proteomes" id="UP000317839">
    <property type="component" value="Unassembled WGS sequence"/>
</dbReference>
<feature type="domain" description="PKD" evidence="4">
    <location>
        <begin position="551"/>
        <end position="639"/>
    </location>
</feature>
<evidence type="ECO:0000259" key="4">
    <source>
        <dbReference type="PROSITE" id="PS50093"/>
    </source>
</evidence>
<reference evidence="5 6" key="1">
    <citation type="submission" date="2019-06" db="EMBL/GenBank/DDBJ databases">
        <title>Draft genome of Aliikangiella marina GYP-15.</title>
        <authorList>
            <person name="Wang G."/>
        </authorList>
    </citation>
    <scope>NUCLEOTIDE SEQUENCE [LARGE SCALE GENOMIC DNA]</scope>
    <source>
        <strain evidence="5 6">GYP-15</strain>
    </source>
</reference>
<dbReference type="RefSeq" id="WP_142943526.1">
    <property type="nucleotide sequence ID" value="NZ_VIKR01000005.1"/>
</dbReference>
<feature type="region of interest" description="Disordered" evidence="2">
    <location>
        <begin position="63"/>
        <end position="93"/>
    </location>
</feature>
<organism evidence="5 6">
    <name type="scientific">Aliikangiella marina</name>
    <dbReference type="NCBI Taxonomy" id="1712262"/>
    <lineage>
        <taxon>Bacteria</taxon>
        <taxon>Pseudomonadati</taxon>
        <taxon>Pseudomonadota</taxon>
        <taxon>Gammaproteobacteria</taxon>
        <taxon>Oceanospirillales</taxon>
        <taxon>Pleioneaceae</taxon>
        <taxon>Aliikangiella</taxon>
    </lineage>
</organism>
<dbReference type="InterPro" id="IPR022409">
    <property type="entry name" value="PKD/Chitinase_dom"/>
</dbReference>
<accession>A0A545T4R1</accession>
<dbReference type="Gene3D" id="2.60.120.260">
    <property type="entry name" value="Galactose-binding domain-like"/>
    <property type="match status" value="1"/>
</dbReference>
<dbReference type="CDD" id="cd00146">
    <property type="entry name" value="PKD"/>
    <property type="match status" value="1"/>
</dbReference>
<dbReference type="InterPro" id="IPR007280">
    <property type="entry name" value="Peptidase_C_arc/bac"/>
</dbReference>
<protein>
    <submittedName>
        <fullName evidence="5">PKD domain-containing protein</fullName>
    </submittedName>
</protein>
<dbReference type="PROSITE" id="PS50093">
    <property type="entry name" value="PKD"/>
    <property type="match status" value="1"/>
</dbReference>
<name>A0A545T4R1_9GAMM</name>
<keyword evidence="3" id="KW-0732">Signal</keyword>
<sequence>MTIKKNLIKPMVKFSSAILLSTGFSVAASNQENSQNIKPWVSPPVKPTQFNQDIRTLPESLAWQPGDETKNIPRRRTNPNFKPPGPLKNPIIDKNDPLIVKQKVANLTPNQRVVEQSFDGEGFTGVNPPDPTGDVGLNYYIQSINGSGGSIFSIYNKTNGARVAGPTNMDSLGSGNCASGAGDPIILFDDMAQRWLMSEFSRSGNFLCVYISQTSDPVSGGWYAYSFQSPTFPDYPKYGVGVDAYYVGTNESSPTVYALNRSAMLNGQQANFVRLTGSSLSGFGFQMLTPVDHDGTTPMPAGTPGYFLRQRDDEVHNSSANNPNEDYIELWQFNANFSNNNSSFTKVIDIPVAEFDSSLCGLVSFSCFPQSGSSSRLDPLREVVMYRAQYRNFGSYETIVGNFVTDVNGNDRGGIRWFELRRSGGGSWALHQEGTYSPDSKNRWMGSIAMDVDGNIALAYSWGSSSDFPGLRYTGRLATDSNGTMSQPEVILVSASSSVSSNRYGDYSHMALDPVDGCTFWYTGEYGRSGGQWGTYISSFKFDSCGGGTGGNQRPTASFTESCTELACNFDGTASSDPDGSIVSYAWAFGDGTTATGQTSSHTYASSGTYTVNLTVTDNEGATNSTSKAVTVSAASDSALENGVPVNNLSASTGDDVNYTLEVPAGATDIRFEISGGSGDADLYVRFGAAPTDSVYDCRPYRNGNSETCTGSDSGGTYFVRVKAYRTFSGVSLVGSYALDTSPSCQIEESFESGIGGWTTGGSCSTGTFVTGSPTEVVNGGVTTQVGGAQSGSSALFTQPNSSAGNADVDGGECTATSPTYNVTAASDVSLYYFHGQRDTGDDANDGFNLEVSVNGGSYQSLVSIGDVATNAAWTLESFSANAGDSLQLRIRASDAAGAGDLIEAGIDNLKVCAQ</sequence>
<dbReference type="Pfam" id="PF18911">
    <property type="entry name" value="PKD_4"/>
    <property type="match status" value="1"/>
</dbReference>
<dbReference type="InterPro" id="IPR035986">
    <property type="entry name" value="PKD_dom_sf"/>
</dbReference>
<dbReference type="SUPFAM" id="SSF49299">
    <property type="entry name" value="PKD domain"/>
    <property type="match status" value="1"/>
</dbReference>
<dbReference type="InterPro" id="IPR000601">
    <property type="entry name" value="PKD_dom"/>
</dbReference>
<feature type="chain" id="PRO_5022229993" evidence="3">
    <location>
        <begin position="28"/>
        <end position="915"/>
    </location>
</feature>
<evidence type="ECO:0000313" key="5">
    <source>
        <dbReference type="EMBL" id="TQV72196.1"/>
    </source>
</evidence>
<evidence type="ECO:0000313" key="6">
    <source>
        <dbReference type="Proteomes" id="UP000317839"/>
    </source>
</evidence>
<dbReference type="AlphaFoldDB" id="A0A545T4R1"/>
<dbReference type="EMBL" id="VIKR01000005">
    <property type="protein sequence ID" value="TQV72196.1"/>
    <property type="molecule type" value="Genomic_DNA"/>
</dbReference>
<gene>
    <name evidence="5" type="ORF">FLL45_18425</name>
</gene>